<proteinExistence type="predicted"/>
<protein>
    <submittedName>
        <fullName evidence="1">Uncharacterized protein</fullName>
    </submittedName>
</protein>
<name>A0ABN2I7J4_9ACTN</name>
<dbReference type="Proteomes" id="UP001500618">
    <property type="component" value="Unassembled WGS sequence"/>
</dbReference>
<evidence type="ECO:0000313" key="2">
    <source>
        <dbReference type="Proteomes" id="UP001500618"/>
    </source>
</evidence>
<comment type="caution">
    <text evidence="1">The sequence shown here is derived from an EMBL/GenBank/DDBJ whole genome shotgun (WGS) entry which is preliminary data.</text>
</comment>
<gene>
    <name evidence="1" type="ORF">GCM10009765_56770</name>
</gene>
<dbReference type="EMBL" id="BAAANY010000023">
    <property type="protein sequence ID" value="GAA1700016.1"/>
    <property type="molecule type" value="Genomic_DNA"/>
</dbReference>
<keyword evidence="2" id="KW-1185">Reference proteome</keyword>
<organism evidence="1 2">
    <name type="scientific">Fodinicola feengrottensis</name>
    <dbReference type="NCBI Taxonomy" id="435914"/>
    <lineage>
        <taxon>Bacteria</taxon>
        <taxon>Bacillati</taxon>
        <taxon>Actinomycetota</taxon>
        <taxon>Actinomycetes</taxon>
        <taxon>Mycobacteriales</taxon>
        <taxon>Fodinicola</taxon>
    </lineage>
</organism>
<evidence type="ECO:0000313" key="1">
    <source>
        <dbReference type="EMBL" id="GAA1700016.1"/>
    </source>
</evidence>
<reference evidence="1 2" key="1">
    <citation type="journal article" date="2019" name="Int. J. Syst. Evol. Microbiol.">
        <title>The Global Catalogue of Microorganisms (GCM) 10K type strain sequencing project: providing services to taxonomists for standard genome sequencing and annotation.</title>
        <authorList>
            <consortium name="The Broad Institute Genomics Platform"/>
            <consortium name="The Broad Institute Genome Sequencing Center for Infectious Disease"/>
            <person name="Wu L."/>
            <person name="Ma J."/>
        </authorList>
    </citation>
    <scope>NUCLEOTIDE SEQUENCE [LARGE SCALE GENOMIC DNA]</scope>
    <source>
        <strain evidence="1 2">JCM 14718</strain>
    </source>
</reference>
<accession>A0ABN2I7J4</accession>
<sequence length="326" mass="34560">MADLPLDNYRVAAALHPHLWYGHGGWQVHSWLADCQRAGLILVPPQEGWRAALIAADCVIGDHGAVTTYATALDKPILLAAFPVADVAGGSPVDLLGRSAPRLDRTLPLDAQIDRAIDEFRPGQWKDVSDLITSEPGAALVRLRALFYRLMALPEPNHEPPVRILPADFPGILTRPDIAATFVSGSAAGSVVGLTRRPADVYSGLPLSAPPAGAHLCCHAEHPVRSLLGNAEVVFRRAGEVEGSTPDILADLLVHHPGCYLAALIDDDVCFVRTRENDAILKVHTPPGFPPEAAASAAYFLLLTGPLPATVAVTLGGVENTLEISS</sequence>